<dbReference type="InterPro" id="IPR009057">
    <property type="entry name" value="Homeodomain-like_sf"/>
</dbReference>
<gene>
    <name evidence="5" type="ORF">SAMN04487819_101408</name>
</gene>
<dbReference type="PANTHER" id="PTHR30055:SF234">
    <property type="entry name" value="HTH-TYPE TRANSCRIPTIONAL REGULATOR BETI"/>
    <property type="match status" value="1"/>
</dbReference>
<reference evidence="6" key="1">
    <citation type="submission" date="2016-10" db="EMBL/GenBank/DDBJ databases">
        <authorList>
            <person name="Varghese N."/>
            <person name="Submissions S."/>
        </authorList>
    </citation>
    <scope>NUCLEOTIDE SEQUENCE [LARGE SCALE GENOMIC DNA]</scope>
    <source>
        <strain evidence="6">DSM 45004</strain>
    </source>
</reference>
<protein>
    <submittedName>
        <fullName evidence="5">Transcriptional regulator, TetR family</fullName>
    </submittedName>
</protein>
<evidence type="ECO:0000313" key="5">
    <source>
        <dbReference type="EMBL" id="SFD62899.1"/>
    </source>
</evidence>
<dbReference type="Pfam" id="PF00440">
    <property type="entry name" value="TetR_N"/>
    <property type="match status" value="1"/>
</dbReference>
<organism evidence="5 6">
    <name type="scientific">Actinopolyspora alba</name>
    <dbReference type="NCBI Taxonomy" id="673379"/>
    <lineage>
        <taxon>Bacteria</taxon>
        <taxon>Bacillati</taxon>
        <taxon>Actinomycetota</taxon>
        <taxon>Actinomycetes</taxon>
        <taxon>Actinopolysporales</taxon>
        <taxon>Actinopolysporaceae</taxon>
        <taxon>Actinopolyspora</taxon>
        <taxon>Actinopolyspora alba group</taxon>
    </lineage>
</organism>
<keyword evidence="1" id="KW-0805">Transcription regulation</keyword>
<evidence type="ECO:0000259" key="4">
    <source>
        <dbReference type="Pfam" id="PF00440"/>
    </source>
</evidence>
<evidence type="ECO:0000256" key="3">
    <source>
        <dbReference type="ARBA" id="ARBA00023163"/>
    </source>
</evidence>
<dbReference type="AlphaFoldDB" id="A0A1I1TWJ7"/>
<dbReference type="Gene3D" id="1.10.357.10">
    <property type="entry name" value="Tetracycline Repressor, domain 2"/>
    <property type="match status" value="1"/>
</dbReference>
<keyword evidence="6" id="KW-1185">Reference proteome</keyword>
<keyword evidence="3" id="KW-0804">Transcription</keyword>
<dbReference type="PANTHER" id="PTHR30055">
    <property type="entry name" value="HTH-TYPE TRANSCRIPTIONAL REGULATOR RUTR"/>
    <property type="match status" value="1"/>
</dbReference>
<sequence length="222" mass="24903">MAARVTMTRRTARVERGVATRESILRTAEWLFAEHGICAVSNRQISEVAELGNSAAVGYHFGTKNELVRAIAHHHGERIEYIRANMFTEPAGSTELRDWVSCLVRPMTLYLESLGTPSWYARFAAQVMVDPVLHEIIAGESLRSDSLRLSLEGMNRCLPELPENVRTERWNMALCLTRQMCVERERALAEGVPTPHASWDEFATGLVDALTGLWSAPVTRQP</sequence>
<feature type="domain" description="HTH tetR-type" evidence="4">
    <location>
        <begin position="24"/>
        <end position="71"/>
    </location>
</feature>
<dbReference type="GO" id="GO:0000976">
    <property type="term" value="F:transcription cis-regulatory region binding"/>
    <property type="evidence" value="ECO:0007669"/>
    <property type="project" value="TreeGrafter"/>
</dbReference>
<evidence type="ECO:0000313" key="6">
    <source>
        <dbReference type="Proteomes" id="UP000198716"/>
    </source>
</evidence>
<name>A0A1I1TWJ7_9ACTN</name>
<dbReference type="GO" id="GO:0003700">
    <property type="term" value="F:DNA-binding transcription factor activity"/>
    <property type="evidence" value="ECO:0007669"/>
    <property type="project" value="TreeGrafter"/>
</dbReference>
<evidence type="ECO:0000256" key="2">
    <source>
        <dbReference type="ARBA" id="ARBA00023125"/>
    </source>
</evidence>
<dbReference type="InterPro" id="IPR050109">
    <property type="entry name" value="HTH-type_TetR-like_transc_reg"/>
</dbReference>
<dbReference type="SUPFAM" id="SSF46689">
    <property type="entry name" value="Homeodomain-like"/>
    <property type="match status" value="1"/>
</dbReference>
<evidence type="ECO:0000256" key="1">
    <source>
        <dbReference type="ARBA" id="ARBA00023015"/>
    </source>
</evidence>
<proteinExistence type="predicted"/>
<dbReference type="InterPro" id="IPR001647">
    <property type="entry name" value="HTH_TetR"/>
</dbReference>
<dbReference type="Proteomes" id="UP000198716">
    <property type="component" value="Unassembled WGS sequence"/>
</dbReference>
<dbReference type="EMBL" id="FOMZ01000001">
    <property type="protein sequence ID" value="SFD62899.1"/>
    <property type="molecule type" value="Genomic_DNA"/>
</dbReference>
<keyword evidence="2" id="KW-0238">DNA-binding</keyword>
<accession>A0A1I1TWJ7</accession>